<protein>
    <submittedName>
        <fullName evidence="1">Uncharacterized protein</fullName>
    </submittedName>
</protein>
<dbReference type="AlphaFoldDB" id="A0A7R9E1B0"/>
<proteinExistence type="predicted"/>
<accession>A0A7R9E1B0</accession>
<dbReference type="EMBL" id="OB792789">
    <property type="protein sequence ID" value="CAD7424445.1"/>
    <property type="molecule type" value="Genomic_DNA"/>
</dbReference>
<name>A0A7R9E1B0_9NEOP</name>
<sequence>MLQEINHNNKTRDNTVHNPLAAVLASEWEIPISLHEATSLKIALVGWRDWVWKTKGSERGRWRWVDVDETRASEGREKGLYLHNTCVVTMDQQVCDTLEQSMVT</sequence>
<gene>
    <name evidence="1" type="ORF">TMSB3V08_LOCUS1390</name>
</gene>
<evidence type="ECO:0000313" key="1">
    <source>
        <dbReference type="EMBL" id="CAD7424445.1"/>
    </source>
</evidence>
<reference evidence="1" key="1">
    <citation type="submission" date="2020-11" db="EMBL/GenBank/DDBJ databases">
        <authorList>
            <person name="Tran Van P."/>
        </authorList>
    </citation>
    <scope>NUCLEOTIDE SEQUENCE</scope>
</reference>
<organism evidence="1">
    <name type="scientific">Timema monikensis</name>
    <dbReference type="NCBI Taxonomy" id="170555"/>
    <lineage>
        <taxon>Eukaryota</taxon>
        <taxon>Metazoa</taxon>
        <taxon>Ecdysozoa</taxon>
        <taxon>Arthropoda</taxon>
        <taxon>Hexapoda</taxon>
        <taxon>Insecta</taxon>
        <taxon>Pterygota</taxon>
        <taxon>Neoptera</taxon>
        <taxon>Polyneoptera</taxon>
        <taxon>Phasmatodea</taxon>
        <taxon>Timematodea</taxon>
        <taxon>Timematoidea</taxon>
        <taxon>Timematidae</taxon>
        <taxon>Timema</taxon>
    </lineage>
</organism>